<evidence type="ECO:0000313" key="3">
    <source>
        <dbReference type="EMBL" id="MPL78647.1"/>
    </source>
</evidence>
<evidence type="ECO:0000259" key="2">
    <source>
        <dbReference type="PROSITE" id="PS51178"/>
    </source>
</evidence>
<evidence type="ECO:0000256" key="1">
    <source>
        <dbReference type="SAM" id="Phobius"/>
    </source>
</evidence>
<dbReference type="InterPro" id="IPR005543">
    <property type="entry name" value="PASTA_dom"/>
</dbReference>
<feature type="domain" description="PASTA" evidence="2">
    <location>
        <begin position="53"/>
        <end position="120"/>
    </location>
</feature>
<feature type="domain" description="PASTA" evidence="2">
    <location>
        <begin position="121"/>
        <end position="194"/>
    </location>
</feature>
<sequence length="341" mass="37387">MKKKETTPKLDRSLISFRSLGREQRRLFGLYALGLCLVFLLAALIAFFAILKGPEKVMVPDLRGMELADALVRMQERELYPRLSLRFTNNPQDKNTILEQDPLPGVIVKAGRRIKLTVSRGAVLDEIDNYIGKNIDAVKLELLSLFSSTQALVSIREPPVYRFDDAEPGTILEQSPPAGEQISGPTVLELVVSKGPESAKKKVPVYLGLSMAEAIAQMEKSSFTVDFSMRQPKQGEKPGIVVEQQPKAGVTAQVKDRIQLVLSAPEASPGLVHGVFMYTLPEYPYPVPVKIEALKSGGQRQLIASMKHPGGGLSIPFSLPEGSTLILSALDKEISRTGVKR</sequence>
<keyword evidence="1" id="KW-0812">Transmembrane</keyword>
<feature type="transmembrane region" description="Helical" evidence="1">
    <location>
        <begin position="28"/>
        <end position="51"/>
    </location>
</feature>
<accession>A0A644UI14</accession>
<gene>
    <name evidence="3" type="ORF">SDC9_24517</name>
</gene>
<dbReference type="PROSITE" id="PS51178">
    <property type="entry name" value="PASTA"/>
    <property type="match status" value="3"/>
</dbReference>
<dbReference type="Gene3D" id="3.30.10.20">
    <property type="match status" value="3"/>
</dbReference>
<feature type="domain" description="PASTA" evidence="2">
    <location>
        <begin position="197"/>
        <end position="264"/>
    </location>
</feature>
<dbReference type="EMBL" id="VSSQ01000118">
    <property type="protein sequence ID" value="MPL78647.1"/>
    <property type="molecule type" value="Genomic_DNA"/>
</dbReference>
<proteinExistence type="predicted"/>
<dbReference type="AlphaFoldDB" id="A0A644UI14"/>
<comment type="caution">
    <text evidence="3">The sequence shown here is derived from an EMBL/GenBank/DDBJ whole genome shotgun (WGS) entry which is preliminary data.</text>
</comment>
<dbReference type="Pfam" id="PF03793">
    <property type="entry name" value="PASTA"/>
    <property type="match status" value="2"/>
</dbReference>
<protein>
    <recommendedName>
        <fullName evidence="2">PASTA domain-containing protein</fullName>
    </recommendedName>
</protein>
<organism evidence="3">
    <name type="scientific">bioreactor metagenome</name>
    <dbReference type="NCBI Taxonomy" id="1076179"/>
    <lineage>
        <taxon>unclassified sequences</taxon>
        <taxon>metagenomes</taxon>
        <taxon>ecological metagenomes</taxon>
    </lineage>
</organism>
<dbReference type="CDD" id="cd06577">
    <property type="entry name" value="PASTA_pknB"/>
    <property type="match status" value="3"/>
</dbReference>
<name>A0A644UI14_9ZZZZ</name>
<reference evidence="3" key="1">
    <citation type="submission" date="2019-08" db="EMBL/GenBank/DDBJ databases">
        <authorList>
            <person name="Kucharzyk K."/>
            <person name="Murdoch R.W."/>
            <person name="Higgins S."/>
            <person name="Loffler F."/>
        </authorList>
    </citation>
    <scope>NUCLEOTIDE SEQUENCE</scope>
</reference>
<keyword evidence="1" id="KW-1133">Transmembrane helix</keyword>
<keyword evidence="1" id="KW-0472">Membrane</keyword>
<dbReference type="SMART" id="SM00740">
    <property type="entry name" value="PASTA"/>
    <property type="match status" value="3"/>
</dbReference>